<accession>A0A1T5I4C0</accession>
<dbReference type="InterPro" id="IPR051792">
    <property type="entry name" value="GGT_bact"/>
</dbReference>
<feature type="signal peptide" evidence="12">
    <location>
        <begin position="1"/>
        <end position="26"/>
    </location>
</feature>
<evidence type="ECO:0000256" key="5">
    <source>
        <dbReference type="ARBA" id="ARBA00022801"/>
    </source>
</evidence>
<dbReference type="InterPro" id="IPR029055">
    <property type="entry name" value="Ntn_hydrolases_N"/>
</dbReference>
<evidence type="ECO:0000256" key="12">
    <source>
        <dbReference type="SAM" id="SignalP"/>
    </source>
</evidence>
<dbReference type="Gene3D" id="1.10.246.130">
    <property type="match status" value="1"/>
</dbReference>
<keyword evidence="4 11" id="KW-0808">Transferase</keyword>
<evidence type="ECO:0000313" key="14">
    <source>
        <dbReference type="Proteomes" id="UP000189966"/>
    </source>
</evidence>
<feature type="binding site" evidence="10">
    <location>
        <position position="118"/>
    </location>
    <ligand>
        <name>L-glutamate</name>
        <dbReference type="ChEBI" id="CHEBI:29985"/>
    </ligand>
</feature>
<dbReference type="InterPro" id="IPR000101">
    <property type="entry name" value="GGT_peptidase"/>
</dbReference>
<evidence type="ECO:0000256" key="11">
    <source>
        <dbReference type="RuleBase" id="RU368036"/>
    </source>
</evidence>
<dbReference type="GO" id="GO:0006751">
    <property type="term" value="P:glutathione catabolic process"/>
    <property type="evidence" value="ECO:0007669"/>
    <property type="project" value="UniProtKB-UniRule"/>
</dbReference>
<gene>
    <name evidence="13" type="primary">ggt</name>
    <name evidence="13" type="ORF">CZ809_03529</name>
</gene>
<dbReference type="Gene3D" id="3.60.20.40">
    <property type="match status" value="1"/>
</dbReference>
<dbReference type="Proteomes" id="UP000189966">
    <property type="component" value="Unassembled WGS sequence"/>
</dbReference>
<name>A0A1T5I4C0_9GAMM</name>
<dbReference type="PANTHER" id="PTHR43199:SF1">
    <property type="entry name" value="GLUTATHIONE HYDROLASE PROENZYME"/>
    <property type="match status" value="1"/>
</dbReference>
<dbReference type="EMBL" id="FUZI01000010">
    <property type="protein sequence ID" value="SKC33922.1"/>
    <property type="molecule type" value="Genomic_DNA"/>
</dbReference>
<evidence type="ECO:0000313" key="13">
    <source>
        <dbReference type="EMBL" id="SKC33922.1"/>
    </source>
</evidence>
<protein>
    <recommendedName>
        <fullName evidence="11">Glutathione hydrolase proenzyme</fullName>
        <ecNumber evidence="11">2.3.2.2</ecNumber>
        <ecNumber evidence="11">3.4.19.13</ecNumber>
    </recommendedName>
    <component>
        <recommendedName>
            <fullName evidence="11">Glutathione hydrolase large chain</fullName>
        </recommendedName>
    </component>
    <component>
        <recommendedName>
            <fullName evidence="11">Glutathione hydrolase small chain</fullName>
        </recommendedName>
    </component>
</protein>
<dbReference type="GO" id="GO:0036374">
    <property type="term" value="F:glutathione hydrolase activity"/>
    <property type="evidence" value="ECO:0007669"/>
    <property type="project" value="UniProtKB-UniRule"/>
</dbReference>
<dbReference type="NCBIfam" id="TIGR00066">
    <property type="entry name" value="g_glut_trans"/>
    <property type="match status" value="1"/>
</dbReference>
<evidence type="ECO:0000256" key="6">
    <source>
        <dbReference type="ARBA" id="ARBA00023145"/>
    </source>
</evidence>
<proteinExistence type="inferred from homology"/>
<comment type="subunit">
    <text evidence="11">This enzyme consists of two polypeptide chains, which are synthesized in precursor form from a single polypeptide.</text>
</comment>
<dbReference type="GO" id="GO:0006750">
    <property type="term" value="P:glutathione biosynthetic process"/>
    <property type="evidence" value="ECO:0007669"/>
    <property type="project" value="UniProtKB-KW"/>
</dbReference>
<dbReference type="SUPFAM" id="SSF56235">
    <property type="entry name" value="N-terminal nucleophile aminohydrolases (Ntn hydrolases)"/>
    <property type="match status" value="1"/>
</dbReference>
<comment type="catalytic activity">
    <reaction evidence="8 11">
        <text>an N-terminal (5-L-glutamyl)-[peptide] + an alpha-amino acid = 5-L-glutamyl amino acid + an N-terminal L-alpha-aminoacyl-[peptide]</text>
        <dbReference type="Rhea" id="RHEA:23904"/>
        <dbReference type="Rhea" id="RHEA-COMP:9780"/>
        <dbReference type="Rhea" id="RHEA-COMP:9795"/>
        <dbReference type="ChEBI" id="CHEBI:77644"/>
        <dbReference type="ChEBI" id="CHEBI:78597"/>
        <dbReference type="ChEBI" id="CHEBI:78599"/>
        <dbReference type="ChEBI" id="CHEBI:78608"/>
        <dbReference type="EC" id="2.3.2.2"/>
    </reaction>
</comment>
<feature type="chain" id="PRO_5013001822" description="Glutathione hydrolase proenzyme" evidence="12">
    <location>
        <begin position="27"/>
        <end position="587"/>
    </location>
</feature>
<comment type="PTM">
    <text evidence="11">Cleaved by autocatalysis into a large and a small subunit.</text>
</comment>
<keyword evidence="6 11" id="KW-0865">Zymogen</keyword>
<dbReference type="GO" id="GO:0103068">
    <property type="term" value="F:leukotriene C4 gamma-glutamyl transferase activity"/>
    <property type="evidence" value="ECO:0007669"/>
    <property type="project" value="UniProtKB-EC"/>
</dbReference>
<comment type="similarity">
    <text evidence="3 11">Belongs to the gamma-glutamyltransferase family.</text>
</comment>
<feature type="binding site" evidence="10">
    <location>
        <begin position="472"/>
        <end position="473"/>
    </location>
    <ligand>
        <name>L-glutamate</name>
        <dbReference type="ChEBI" id="CHEBI:29985"/>
    </ligand>
</feature>
<dbReference type="EC" id="3.4.19.13" evidence="11"/>
<evidence type="ECO:0000256" key="7">
    <source>
        <dbReference type="ARBA" id="ARBA00023315"/>
    </source>
</evidence>
<feature type="active site" description="Nucleophile" evidence="9">
    <location>
        <position position="408"/>
    </location>
</feature>
<feature type="binding site" evidence="10">
    <location>
        <position position="448"/>
    </location>
    <ligand>
        <name>L-glutamate</name>
        <dbReference type="ChEBI" id="CHEBI:29985"/>
    </ligand>
</feature>
<keyword evidence="12" id="KW-0732">Signal</keyword>
<keyword evidence="7 11" id="KW-0012">Acyltransferase</keyword>
<comment type="pathway">
    <text evidence="11">Sulfur metabolism; glutathione metabolism.</text>
</comment>
<dbReference type="UniPathway" id="UPA00204"/>
<evidence type="ECO:0000256" key="9">
    <source>
        <dbReference type="PIRSR" id="PIRSR600101-1"/>
    </source>
</evidence>
<evidence type="ECO:0000256" key="1">
    <source>
        <dbReference type="ARBA" id="ARBA00001049"/>
    </source>
</evidence>
<evidence type="ECO:0000256" key="3">
    <source>
        <dbReference type="ARBA" id="ARBA00009381"/>
    </source>
</evidence>
<dbReference type="InterPro" id="IPR043137">
    <property type="entry name" value="GGT_ssub_C"/>
</dbReference>
<evidence type="ECO:0000256" key="10">
    <source>
        <dbReference type="PIRSR" id="PIRSR600101-2"/>
    </source>
</evidence>
<evidence type="ECO:0000256" key="2">
    <source>
        <dbReference type="ARBA" id="ARBA00001089"/>
    </source>
</evidence>
<dbReference type="InterPro" id="IPR043138">
    <property type="entry name" value="GGT_lsub"/>
</dbReference>
<dbReference type="Pfam" id="PF01019">
    <property type="entry name" value="G_glu_transpept"/>
    <property type="match status" value="1"/>
</dbReference>
<evidence type="ECO:0000256" key="4">
    <source>
        <dbReference type="ARBA" id="ARBA00022679"/>
    </source>
</evidence>
<comment type="catalytic activity">
    <reaction evidence="2 11">
        <text>glutathione + H2O = L-cysteinylglycine + L-glutamate</text>
        <dbReference type="Rhea" id="RHEA:28807"/>
        <dbReference type="ChEBI" id="CHEBI:15377"/>
        <dbReference type="ChEBI" id="CHEBI:29985"/>
        <dbReference type="ChEBI" id="CHEBI:57925"/>
        <dbReference type="ChEBI" id="CHEBI:61694"/>
        <dbReference type="EC" id="3.4.19.13"/>
    </reaction>
</comment>
<dbReference type="EC" id="2.3.2.2" evidence="11"/>
<comment type="catalytic activity">
    <reaction evidence="1 11">
        <text>an S-substituted glutathione + H2O = an S-substituted L-cysteinylglycine + L-glutamate</text>
        <dbReference type="Rhea" id="RHEA:59468"/>
        <dbReference type="ChEBI" id="CHEBI:15377"/>
        <dbReference type="ChEBI" id="CHEBI:29985"/>
        <dbReference type="ChEBI" id="CHEBI:90779"/>
        <dbReference type="ChEBI" id="CHEBI:143103"/>
        <dbReference type="EC" id="3.4.19.13"/>
    </reaction>
</comment>
<keyword evidence="11" id="KW-0317">Glutathione biosynthesis</keyword>
<dbReference type="AlphaFoldDB" id="A0A1T5I4C0"/>
<feature type="binding site" evidence="10">
    <location>
        <position position="494"/>
    </location>
    <ligand>
        <name>L-glutamate</name>
        <dbReference type="ChEBI" id="CHEBI:29985"/>
    </ligand>
</feature>
<dbReference type="PANTHER" id="PTHR43199">
    <property type="entry name" value="GLUTATHIONE HYDROLASE"/>
    <property type="match status" value="1"/>
</dbReference>
<reference evidence="13 14" key="1">
    <citation type="submission" date="2017-02" db="EMBL/GenBank/DDBJ databases">
        <authorList>
            <person name="Peterson S.W."/>
        </authorList>
    </citation>
    <scope>NUCLEOTIDE SEQUENCE [LARGE SCALE GENOMIC DNA]</scope>
    <source>
        <strain evidence="14">type strain: NCCB 100098</strain>
    </source>
</reference>
<evidence type="ECO:0000256" key="8">
    <source>
        <dbReference type="ARBA" id="ARBA00047417"/>
    </source>
</evidence>
<organism evidence="13 14">
    <name type="scientific">Photobacterium piscicola</name>
    <dbReference type="NCBI Taxonomy" id="1378299"/>
    <lineage>
        <taxon>Bacteria</taxon>
        <taxon>Pseudomonadati</taxon>
        <taxon>Pseudomonadota</taxon>
        <taxon>Gammaproteobacteria</taxon>
        <taxon>Vibrionales</taxon>
        <taxon>Vibrionaceae</taxon>
        <taxon>Photobacterium</taxon>
    </lineage>
</organism>
<dbReference type="PRINTS" id="PR01210">
    <property type="entry name" value="GGTRANSPTASE"/>
</dbReference>
<sequence>MLKITSTLLRFATMCSCAVPIFTVSAQQLSDNIIPETSVAQQPSQLVQGKQWMIASANHYASEAGAAMLRRGGNAIDAMVATQLVLGLVEPQSSGIGGGGFLVYWDNDNHQMTTFDGRETAPFAVTPRLFQDKNGQPLAFYDAVVGGRSVGTPGTIKLLWNSHHQYGKLKWKQLFQPAIKLAKNGFIVSPRLAALVAKDATHLQRWPVTKNYFFDPQGQPIQAGQKLINQPYADTLRKIADYGPKAFYQGDIAREIVNTVQNAVGNPGVLSSIDLASYKVKQRAPICAPYHQYQICGMGPPSSGALTLGQIMAMLNHYPLAKMGAKDINSWRLIGDASRLAFADRGRYMADSDYVPMPTKGLLDAAYIHQRAQLLATNKKLTTVDAGSPPWDHANLQTTDEAIELPSTTHFAIVDRQGNVVSMTSTIENSFGSRLMVGGFLLNNELTDFSFRSHIDGQPIANRIEPGKRPRSSMAPTIVMHNNQPVLAIGSPGGSQIIGYIAKTLVAYIDWGMDLQQAINLPNINNRFGPFELEQNTSAAAWAPKFEQLGYKTAVKDLNSGIQAISIAPKQLIGAADPRREGKVIAQ</sequence>
<keyword evidence="5 11" id="KW-0378">Hydrolase</keyword>